<proteinExistence type="predicted"/>
<name>A0ABV1GGA0_9FIRM</name>
<comment type="caution">
    <text evidence="2">The sequence shown here is derived from an EMBL/GenBank/DDBJ whole genome shotgun (WGS) entry which is preliminary data.</text>
</comment>
<keyword evidence="1" id="KW-0812">Transmembrane</keyword>
<organism evidence="2 3">
    <name type="scientific">Ruthenibacterium intestinale</name>
    <dbReference type="NCBI Taxonomy" id="3133163"/>
    <lineage>
        <taxon>Bacteria</taxon>
        <taxon>Bacillati</taxon>
        <taxon>Bacillota</taxon>
        <taxon>Clostridia</taxon>
        <taxon>Eubacteriales</taxon>
        <taxon>Oscillospiraceae</taxon>
        <taxon>Ruthenibacterium</taxon>
    </lineage>
</organism>
<feature type="transmembrane region" description="Helical" evidence="1">
    <location>
        <begin position="126"/>
        <end position="151"/>
    </location>
</feature>
<dbReference type="Gene3D" id="1.10.1900.10">
    <property type="entry name" value="c-terminal domain of poly(a) binding protein"/>
    <property type="match status" value="1"/>
</dbReference>
<dbReference type="SUPFAM" id="SSF158560">
    <property type="entry name" value="BH3980-like"/>
    <property type="match status" value="1"/>
</dbReference>
<accession>A0ABV1GGA0</accession>
<evidence type="ECO:0008006" key="4">
    <source>
        <dbReference type="Google" id="ProtNLM"/>
    </source>
</evidence>
<protein>
    <recommendedName>
        <fullName evidence="4">DUF1129 domain-containing protein</fullName>
    </recommendedName>
</protein>
<feature type="transmembrane region" description="Helical" evidence="1">
    <location>
        <begin position="171"/>
        <end position="189"/>
    </location>
</feature>
<keyword evidence="1" id="KW-1133">Transmembrane helix</keyword>
<dbReference type="Proteomes" id="UP001477672">
    <property type="component" value="Unassembled WGS sequence"/>
</dbReference>
<keyword evidence="1" id="KW-0472">Membrane</keyword>
<dbReference type="RefSeq" id="WP_349216402.1">
    <property type="nucleotide sequence ID" value="NZ_JBBMFA010000098.1"/>
</dbReference>
<evidence type="ECO:0000256" key="1">
    <source>
        <dbReference type="SAM" id="Phobius"/>
    </source>
</evidence>
<keyword evidence="3" id="KW-1185">Reference proteome</keyword>
<sequence length="229" mass="25402">MNRIVRKMMKENNQLSELLSPENQALETDIVVYLRGSRVSEYQQERVRRDILQIMLEGQTRGDSMADVLGDGKDFCDALLAELPSRTWLEFAVNGLGSGGLYLGILAIIWAISALVQALVQNSWPYLPVSLGSLINFLFIPGAAGALVLYICRTSFSKSVQKKGLSSDKKAFLFFLAALLVCLLCSTLLRGVVLFSVPAVCAPVLISLLLGTYKLCDIWLDRFYTQQQQ</sequence>
<feature type="transmembrane region" description="Helical" evidence="1">
    <location>
        <begin position="195"/>
        <end position="213"/>
    </location>
</feature>
<gene>
    <name evidence="2" type="ORF">WMO24_10505</name>
</gene>
<evidence type="ECO:0000313" key="3">
    <source>
        <dbReference type="Proteomes" id="UP001477672"/>
    </source>
</evidence>
<feature type="transmembrane region" description="Helical" evidence="1">
    <location>
        <begin position="101"/>
        <end position="120"/>
    </location>
</feature>
<reference evidence="2 3" key="1">
    <citation type="submission" date="2024-03" db="EMBL/GenBank/DDBJ databases">
        <title>Human intestinal bacterial collection.</title>
        <authorList>
            <person name="Pauvert C."/>
            <person name="Hitch T.C.A."/>
            <person name="Clavel T."/>
        </authorList>
    </citation>
    <scope>NUCLEOTIDE SEQUENCE [LARGE SCALE GENOMIC DNA]</scope>
    <source>
        <strain evidence="2 3">CLA-JM-H11</strain>
    </source>
</reference>
<evidence type="ECO:0000313" key="2">
    <source>
        <dbReference type="EMBL" id="MEQ2520854.1"/>
    </source>
</evidence>
<dbReference type="EMBL" id="JBBMFA010000098">
    <property type="protein sequence ID" value="MEQ2520854.1"/>
    <property type="molecule type" value="Genomic_DNA"/>
</dbReference>